<name>A0A2P2IXZ6_RHIMU</name>
<sequence length="12" mass="1418">MIVFSFISCNEQ</sequence>
<accession>A0A2P2IXZ6</accession>
<proteinExistence type="predicted"/>
<reference evidence="1" key="1">
    <citation type="submission" date="2018-02" db="EMBL/GenBank/DDBJ databases">
        <title>Rhizophora mucronata_Transcriptome.</title>
        <authorList>
            <person name="Meera S.P."/>
            <person name="Sreeshan A."/>
            <person name="Augustine A."/>
        </authorList>
    </citation>
    <scope>NUCLEOTIDE SEQUENCE</scope>
    <source>
        <tissue evidence="1">Leaf</tissue>
    </source>
</reference>
<organism evidence="1">
    <name type="scientific">Rhizophora mucronata</name>
    <name type="common">Asiatic mangrove</name>
    <dbReference type="NCBI Taxonomy" id="61149"/>
    <lineage>
        <taxon>Eukaryota</taxon>
        <taxon>Viridiplantae</taxon>
        <taxon>Streptophyta</taxon>
        <taxon>Embryophyta</taxon>
        <taxon>Tracheophyta</taxon>
        <taxon>Spermatophyta</taxon>
        <taxon>Magnoliopsida</taxon>
        <taxon>eudicotyledons</taxon>
        <taxon>Gunneridae</taxon>
        <taxon>Pentapetalae</taxon>
        <taxon>rosids</taxon>
        <taxon>fabids</taxon>
        <taxon>Malpighiales</taxon>
        <taxon>Rhizophoraceae</taxon>
        <taxon>Rhizophora</taxon>
    </lineage>
</organism>
<dbReference type="EMBL" id="GGEC01005615">
    <property type="protein sequence ID" value="MBW86098.1"/>
    <property type="molecule type" value="Transcribed_RNA"/>
</dbReference>
<protein>
    <submittedName>
        <fullName evidence="1">Uncharacterized protein</fullName>
    </submittedName>
</protein>
<evidence type="ECO:0000313" key="1">
    <source>
        <dbReference type="EMBL" id="MBW86098.1"/>
    </source>
</evidence>